<accession>A0A918HMB6</accession>
<protein>
    <submittedName>
        <fullName evidence="1">Uncharacterized protein</fullName>
    </submittedName>
</protein>
<evidence type="ECO:0000313" key="2">
    <source>
        <dbReference type="Proteomes" id="UP000646776"/>
    </source>
</evidence>
<organism evidence="1 2">
    <name type="scientific">Streptomyces phaeofaciens</name>
    <dbReference type="NCBI Taxonomy" id="68254"/>
    <lineage>
        <taxon>Bacteria</taxon>
        <taxon>Bacillati</taxon>
        <taxon>Actinomycetota</taxon>
        <taxon>Actinomycetes</taxon>
        <taxon>Kitasatosporales</taxon>
        <taxon>Streptomycetaceae</taxon>
        <taxon>Streptomyces</taxon>
    </lineage>
</organism>
<reference evidence="1" key="2">
    <citation type="submission" date="2020-09" db="EMBL/GenBank/DDBJ databases">
        <authorList>
            <person name="Sun Q."/>
            <person name="Ohkuma M."/>
        </authorList>
    </citation>
    <scope>NUCLEOTIDE SEQUENCE</scope>
    <source>
        <strain evidence="1">JCM 4125</strain>
    </source>
</reference>
<evidence type="ECO:0000313" key="1">
    <source>
        <dbReference type="EMBL" id="GGT81044.1"/>
    </source>
</evidence>
<name>A0A918HMB6_9ACTN</name>
<dbReference type="AlphaFoldDB" id="A0A918HMB6"/>
<sequence>MPTTVPVKAVSDWGADRTDTAQPAAARNAAEFVIRMVSAGALDPHTWQTLHAD</sequence>
<gene>
    <name evidence="1" type="ORF">GCM10010226_69650</name>
</gene>
<dbReference type="RefSeq" id="WP_189716554.1">
    <property type="nucleotide sequence ID" value="NZ_BMSA01000026.1"/>
</dbReference>
<keyword evidence="2" id="KW-1185">Reference proteome</keyword>
<comment type="caution">
    <text evidence="1">The sequence shown here is derived from an EMBL/GenBank/DDBJ whole genome shotgun (WGS) entry which is preliminary data.</text>
</comment>
<proteinExistence type="predicted"/>
<reference evidence="1" key="1">
    <citation type="journal article" date="2014" name="Int. J. Syst. Evol. Microbiol.">
        <title>Complete genome sequence of Corynebacterium casei LMG S-19264T (=DSM 44701T), isolated from a smear-ripened cheese.</title>
        <authorList>
            <consortium name="US DOE Joint Genome Institute (JGI-PGF)"/>
            <person name="Walter F."/>
            <person name="Albersmeier A."/>
            <person name="Kalinowski J."/>
            <person name="Ruckert C."/>
        </authorList>
    </citation>
    <scope>NUCLEOTIDE SEQUENCE</scope>
    <source>
        <strain evidence="1">JCM 4125</strain>
    </source>
</reference>
<dbReference type="Proteomes" id="UP000646776">
    <property type="component" value="Unassembled WGS sequence"/>
</dbReference>
<dbReference type="EMBL" id="BMSA01000026">
    <property type="protein sequence ID" value="GGT81044.1"/>
    <property type="molecule type" value="Genomic_DNA"/>
</dbReference>